<accession>A0A6L4WXW7</accession>
<feature type="domain" description="RQC" evidence="1">
    <location>
        <begin position="357"/>
        <end position="418"/>
    </location>
</feature>
<keyword evidence="3" id="KW-1185">Reference proteome</keyword>
<dbReference type="Gene3D" id="3.30.420.10">
    <property type="entry name" value="Ribonuclease H-like superfamily/Ribonuclease H"/>
    <property type="match status" value="1"/>
</dbReference>
<comment type="caution">
    <text evidence="2">The sequence shown here is derived from an EMBL/GenBank/DDBJ whole genome shotgun (WGS) entry which is preliminary data.</text>
</comment>
<dbReference type="Proteomes" id="UP000482084">
    <property type="component" value="Unassembled WGS sequence"/>
</dbReference>
<dbReference type="InterPro" id="IPR036388">
    <property type="entry name" value="WH-like_DNA-bd_sf"/>
</dbReference>
<dbReference type="GO" id="GO:0003676">
    <property type="term" value="F:nucleic acid binding"/>
    <property type="evidence" value="ECO:0007669"/>
    <property type="project" value="InterPro"/>
</dbReference>
<name>A0A6L4WXW7_9BIFI</name>
<dbReference type="InterPro" id="IPR018982">
    <property type="entry name" value="RQC_domain"/>
</dbReference>
<dbReference type="GO" id="GO:0006281">
    <property type="term" value="P:DNA repair"/>
    <property type="evidence" value="ECO:0007669"/>
    <property type="project" value="InterPro"/>
</dbReference>
<dbReference type="EMBL" id="WBSM01000011">
    <property type="protein sequence ID" value="KAB8287086.1"/>
    <property type="molecule type" value="Genomic_DNA"/>
</dbReference>
<protein>
    <submittedName>
        <fullName evidence="2">DNA polymerase III subunit epsilon</fullName>
    </submittedName>
</protein>
<dbReference type="InterPro" id="IPR012337">
    <property type="entry name" value="RNaseH-like_sf"/>
</dbReference>
<gene>
    <name evidence="2" type="ORF">DSM100688_1861</name>
</gene>
<dbReference type="AlphaFoldDB" id="A0A6L4WXW7"/>
<proteinExistence type="predicted"/>
<dbReference type="SUPFAM" id="SSF53098">
    <property type="entry name" value="Ribonuclease H-like"/>
    <property type="match status" value="1"/>
</dbReference>
<evidence type="ECO:0000259" key="1">
    <source>
        <dbReference type="Pfam" id="PF09382"/>
    </source>
</evidence>
<dbReference type="GO" id="GO:0006260">
    <property type="term" value="P:DNA replication"/>
    <property type="evidence" value="ECO:0007669"/>
    <property type="project" value="InterPro"/>
</dbReference>
<dbReference type="Gene3D" id="1.10.10.10">
    <property type="entry name" value="Winged helix-like DNA-binding domain superfamily/Winged helix DNA-binding domain"/>
    <property type="match status" value="1"/>
</dbReference>
<sequence length="473" mass="51984">MQFGVPERNARHGNPLVLGLTGIDVRQIGPNSGFRLFDEYFEAQRTLLVRLGGQPYVAHNATFEHGFFMLNIDGYAERYRDGGIAIIDTMSMSRRWDPGSVQDDAHPCGGNALDSYAKRQGALAIDKDECHRGLEDAHIMLAAMKNHLIELQATGRGPWGALGKSGIGGKRCHYKPVSDAYEQSEYGHGDLASVQRVGVSEAADRHLSSEAAVVPLVSTDELLPLVARFVLNVKNMTGSYYGRTKLAKALAGEVSGKAAEMLSVVDGYGCLSTRCTQDEIVAMILDLEDRGVLRTGKDYLTKPGPQIQELLPDVVASDPTRRKRNKKAAWPTLPTVPASVSEIEIMRAIIEFVNEEIRAIGHGFGCGKTINALRGRESIVFEEAGLTVLEGHGKLKDLSYRQIRRFVQTLIQAGALRLGQYGTISPPEGAEMAVMPDDLDWVVDRDEFNRIMDRRNKERVIVGDDPKALDDQP</sequence>
<evidence type="ECO:0000313" key="3">
    <source>
        <dbReference type="Proteomes" id="UP000482084"/>
    </source>
</evidence>
<reference evidence="2 3" key="1">
    <citation type="submission" date="2019-10" db="EMBL/GenBank/DDBJ databases">
        <title>Characterization of the phylogenetic diversity of two novel species belonging to the genus Bifidobacterium: Bifidobacterium cebidarum sp. nov. and Bifidobacterium leontopitheci sp. nov.</title>
        <authorList>
            <person name="Lugli G.A."/>
            <person name="Duranti S."/>
            <person name="Milani C."/>
            <person name="Turroni F."/>
            <person name="Ventura M."/>
        </authorList>
    </citation>
    <scope>NUCLEOTIDE SEQUENCE [LARGE SCALE GENOMIC DNA]</scope>
    <source>
        <strain evidence="2 3">DSM 100688</strain>
    </source>
</reference>
<dbReference type="Pfam" id="PF09382">
    <property type="entry name" value="RQC"/>
    <property type="match status" value="1"/>
</dbReference>
<organism evidence="2 3">
    <name type="scientific">Bifidobacterium ramosum</name>
    <dbReference type="NCBI Taxonomy" id="1798158"/>
    <lineage>
        <taxon>Bacteria</taxon>
        <taxon>Bacillati</taxon>
        <taxon>Actinomycetota</taxon>
        <taxon>Actinomycetes</taxon>
        <taxon>Bifidobacteriales</taxon>
        <taxon>Bifidobacteriaceae</taxon>
        <taxon>Bifidobacterium</taxon>
    </lineage>
</organism>
<dbReference type="GO" id="GO:0043138">
    <property type="term" value="F:3'-5' DNA helicase activity"/>
    <property type="evidence" value="ECO:0007669"/>
    <property type="project" value="InterPro"/>
</dbReference>
<evidence type="ECO:0000313" key="2">
    <source>
        <dbReference type="EMBL" id="KAB8287086.1"/>
    </source>
</evidence>
<dbReference type="InterPro" id="IPR036397">
    <property type="entry name" value="RNaseH_sf"/>
</dbReference>